<comment type="caution">
    <text evidence="1">The sequence shown here is derived from an EMBL/GenBank/DDBJ whole genome shotgun (WGS) entry which is preliminary data.</text>
</comment>
<proteinExistence type="predicted"/>
<name>A0A5B7FI14_PORTR</name>
<gene>
    <name evidence="1" type="ORF">E2C01_039841</name>
</gene>
<accession>A0A5B7FI14</accession>
<evidence type="ECO:0000313" key="2">
    <source>
        <dbReference type="Proteomes" id="UP000324222"/>
    </source>
</evidence>
<reference evidence="1 2" key="1">
    <citation type="submission" date="2019-05" db="EMBL/GenBank/DDBJ databases">
        <title>Another draft genome of Portunus trituberculatus and its Hox gene families provides insights of decapod evolution.</title>
        <authorList>
            <person name="Jeong J.-H."/>
            <person name="Song I."/>
            <person name="Kim S."/>
            <person name="Choi T."/>
            <person name="Kim D."/>
            <person name="Ryu S."/>
            <person name="Kim W."/>
        </authorList>
    </citation>
    <scope>NUCLEOTIDE SEQUENCE [LARGE SCALE GENOMIC DNA]</scope>
    <source>
        <tissue evidence="1">Muscle</tissue>
    </source>
</reference>
<keyword evidence="2" id="KW-1185">Reference proteome</keyword>
<dbReference type="Proteomes" id="UP000324222">
    <property type="component" value="Unassembled WGS sequence"/>
</dbReference>
<sequence length="64" mass="7260">MKSVNYQPLTEIVCSERNTRNKQQGKNLQCNVFFTGDDPCITAMTVTLRSHTRSKGEEASKEHT</sequence>
<evidence type="ECO:0000313" key="1">
    <source>
        <dbReference type="EMBL" id="MPC46132.1"/>
    </source>
</evidence>
<protein>
    <submittedName>
        <fullName evidence="1">Uncharacterized protein</fullName>
    </submittedName>
</protein>
<organism evidence="1 2">
    <name type="scientific">Portunus trituberculatus</name>
    <name type="common">Swimming crab</name>
    <name type="synonym">Neptunus trituberculatus</name>
    <dbReference type="NCBI Taxonomy" id="210409"/>
    <lineage>
        <taxon>Eukaryota</taxon>
        <taxon>Metazoa</taxon>
        <taxon>Ecdysozoa</taxon>
        <taxon>Arthropoda</taxon>
        <taxon>Crustacea</taxon>
        <taxon>Multicrustacea</taxon>
        <taxon>Malacostraca</taxon>
        <taxon>Eumalacostraca</taxon>
        <taxon>Eucarida</taxon>
        <taxon>Decapoda</taxon>
        <taxon>Pleocyemata</taxon>
        <taxon>Brachyura</taxon>
        <taxon>Eubrachyura</taxon>
        <taxon>Portunoidea</taxon>
        <taxon>Portunidae</taxon>
        <taxon>Portuninae</taxon>
        <taxon>Portunus</taxon>
    </lineage>
</organism>
<dbReference type="EMBL" id="VSRR010007059">
    <property type="protein sequence ID" value="MPC46132.1"/>
    <property type="molecule type" value="Genomic_DNA"/>
</dbReference>
<dbReference type="AlphaFoldDB" id="A0A5B7FI14"/>